<keyword evidence="6 8" id="KW-0472">Membrane</keyword>
<evidence type="ECO:0000313" key="10">
    <source>
        <dbReference type="Proteomes" id="UP000298566"/>
    </source>
</evidence>
<evidence type="ECO:0000256" key="8">
    <source>
        <dbReference type="SAM" id="Phobius"/>
    </source>
</evidence>
<gene>
    <name evidence="9" type="ORF">D9V73_01460</name>
</gene>
<feature type="transmembrane region" description="Helical" evidence="8">
    <location>
        <begin position="70"/>
        <end position="86"/>
    </location>
</feature>
<keyword evidence="5 8" id="KW-1133">Transmembrane helix</keyword>
<organism evidence="9 10">
    <name type="scientific">Buchnera aphidicola subsp. Melaphis rhois</name>
    <dbReference type="NCBI Taxonomy" id="118103"/>
    <lineage>
        <taxon>Bacteria</taxon>
        <taxon>Pseudomonadati</taxon>
        <taxon>Pseudomonadota</taxon>
        <taxon>Gammaproteobacteria</taxon>
        <taxon>Enterobacterales</taxon>
        <taxon>Erwiniaceae</taxon>
        <taxon>Buchnera</taxon>
    </lineage>
</organism>
<dbReference type="EMBL" id="CP033004">
    <property type="protein sequence ID" value="QCI23310.1"/>
    <property type="molecule type" value="Genomic_DNA"/>
</dbReference>
<dbReference type="Proteomes" id="UP000298566">
    <property type="component" value="Chromosome"/>
</dbReference>
<dbReference type="Gene3D" id="1.20.1080.10">
    <property type="entry name" value="Glycerol uptake facilitator protein"/>
    <property type="match status" value="1"/>
</dbReference>
<name>A0A4D6YCE3_BUCMH</name>
<dbReference type="GO" id="GO:0015254">
    <property type="term" value="F:glycerol channel activity"/>
    <property type="evidence" value="ECO:0007669"/>
    <property type="project" value="TreeGrafter"/>
</dbReference>
<dbReference type="AlphaFoldDB" id="A0A4D6YCE3"/>
<dbReference type="InterPro" id="IPR050363">
    <property type="entry name" value="MIP/Aquaporin"/>
</dbReference>
<evidence type="ECO:0000256" key="1">
    <source>
        <dbReference type="ARBA" id="ARBA00004141"/>
    </source>
</evidence>
<feature type="transmembrane region" description="Helical" evidence="8">
    <location>
        <begin position="150"/>
        <end position="171"/>
    </location>
</feature>
<evidence type="ECO:0000313" key="9">
    <source>
        <dbReference type="EMBL" id="QCI23310.1"/>
    </source>
</evidence>
<comment type="similarity">
    <text evidence="2 7">Belongs to the MIP/aquaporin (TC 1.A.8) family.</text>
</comment>
<feature type="transmembrane region" description="Helical" evidence="8">
    <location>
        <begin position="43"/>
        <end position="63"/>
    </location>
</feature>
<dbReference type="InterPro" id="IPR023271">
    <property type="entry name" value="Aquaporin-like"/>
</dbReference>
<dbReference type="Pfam" id="PF00230">
    <property type="entry name" value="MIP"/>
    <property type="match status" value="1"/>
</dbReference>
<feature type="transmembrane region" description="Helical" evidence="8">
    <location>
        <begin position="92"/>
        <end position="113"/>
    </location>
</feature>
<evidence type="ECO:0000256" key="3">
    <source>
        <dbReference type="ARBA" id="ARBA00022448"/>
    </source>
</evidence>
<evidence type="ECO:0000256" key="5">
    <source>
        <dbReference type="ARBA" id="ARBA00022989"/>
    </source>
</evidence>
<accession>A0A4D6YCE3</accession>
<dbReference type="PRINTS" id="PR00783">
    <property type="entry name" value="MINTRINSICP"/>
</dbReference>
<dbReference type="OrthoDB" id="9807293at2"/>
<proteinExistence type="inferred from homology"/>
<feature type="transmembrane region" description="Helical" evidence="8">
    <location>
        <begin position="236"/>
        <end position="257"/>
    </location>
</feature>
<dbReference type="PANTHER" id="PTHR43829">
    <property type="entry name" value="AQUAPORIN OR AQUAGLYCEROPORIN RELATED"/>
    <property type="match status" value="1"/>
</dbReference>
<protein>
    <submittedName>
        <fullName evidence="9">Aquaporin family protein</fullName>
    </submittedName>
</protein>
<feature type="transmembrane region" description="Helical" evidence="8">
    <location>
        <begin position="183"/>
        <end position="202"/>
    </location>
</feature>
<dbReference type="RefSeq" id="WP_158336510.1">
    <property type="nucleotide sequence ID" value="NZ_CP033004.1"/>
</dbReference>
<dbReference type="GO" id="GO:0005886">
    <property type="term" value="C:plasma membrane"/>
    <property type="evidence" value="ECO:0007669"/>
    <property type="project" value="TreeGrafter"/>
</dbReference>
<comment type="subcellular location">
    <subcellularLocation>
        <location evidence="1">Membrane</location>
        <topology evidence="1">Multi-pass membrane protein</topology>
    </subcellularLocation>
</comment>
<dbReference type="PANTHER" id="PTHR43829:SF9">
    <property type="entry name" value="AQUAPORIN-9"/>
    <property type="match status" value="1"/>
</dbReference>
<keyword evidence="3 7" id="KW-0813">Transport</keyword>
<keyword evidence="4 7" id="KW-0812">Transmembrane</keyword>
<evidence type="ECO:0000256" key="2">
    <source>
        <dbReference type="ARBA" id="ARBA00006175"/>
    </source>
</evidence>
<sequence>MSYFKKNTLLLSQCISEFLGTGLMIFFNSSCSASLKLTNEYNSLWKVSIILGLSTCIAIYISLLISGSEVHLNPVITVAFFLLFNFNKKKVIPYITSQILGSFFFSVITYKLYYNSIIIFEEKNKIFRGHCNSINSDSILSFFSNKDFGIIKIFIIEILITFVFVFIIIILNDNENYFNFKVTISPILIGILVCIINIIVFPLTNFTLNPAHDFGSRIFIYLSGWNKIVLTNGINIAYFIIPILGTAIGSVTSVYFYKYIKIHYNK</sequence>
<dbReference type="SUPFAM" id="SSF81338">
    <property type="entry name" value="Aquaporin-like"/>
    <property type="match status" value="1"/>
</dbReference>
<evidence type="ECO:0000256" key="7">
    <source>
        <dbReference type="RuleBase" id="RU000477"/>
    </source>
</evidence>
<evidence type="ECO:0000256" key="4">
    <source>
        <dbReference type="ARBA" id="ARBA00022692"/>
    </source>
</evidence>
<dbReference type="InterPro" id="IPR000425">
    <property type="entry name" value="MIP"/>
</dbReference>
<evidence type="ECO:0000256" key="6">
    <source>
        <dbReference type="ARBA" id="ARBA00023136"/>
    </source>
</evidence>
<reference evidence="9 10" key="1">
    <citation type="submission" date="2018-10" db="EMBL/GenBank/DDBJ databases">
        <title>Comparative functional genomics of the obligate endosymbiont Buchnera aphidicola.</title>
        <authorList>
            <person name="Chong R.A."/>
        </authorList>
    </citation>
    <scope>NUCLEOTIDE SEQUENCE [LARGE SCALE GENOMIC DNA]</scope>
    <source>
        <strain evidence="9 10">Mrh</strain>
    </source>
</reference>